<sequence>VATAGASAAAAKAAGLEGLQLQQRRRGAEAAGGGARGCALSASSVRFARNHDTVQNPGSFYGLSQSCSQAKAVWAWLLAVHDGTVLVYPDDLEDRGSGALLRRALAFRARCGAAGAAQSEVCLRYGKGGGPPRLLSVALRCSGGRLVGLCLLSLLPKSRLRIAAAPWAPRPGEAATWPLLAEDGTAALLRAADGALLGAAGAASTVVLQPLDAAFFYASAATSGT</sequence>
<name>A0ABN9TAZ1_9DINO</name>
<accession>A0ABN9TAZ1</accession>
<evidence type="ECO:0000313" key="2">
    <source>
        <dbReference type="Proteomes" id="UP001189429"/>
    </source>
</evidence>
<keyword evidence="2" id="KW-1185">Reference proteome</keyword>
<reference evidence="1" key="1">
    <citation type="submission" date="2023-10" db="EMBL/GenBank/DDBJ databases">
        <authorList>
            <person name="Chen Y."/>
            <person name="Shah S."/>
            <person name="Dougan E. K."/>
            <person name="Thang M."/>
            <person name="Chan C."/>
        </authorList>
    </citation>
    <scope>NUCLEOTIDE SEQUENCE [LARGE SCALE GENOMIC DNA]</scope>
</reference>
<dbReference type="EMBL" id="CAUYUJ010014528">
    <property type="protein sequence ID" value="CAK0842648.1"/>
    <property type="molecule type" value="Genomic_DNA"/>
</dbReference>
<comment type="caution">
    <text evidence="1">The sequence shown here is derived from an EMBL/GenBank/DDBJ whole genome shotgun (WGS) entry which is preliminary data.</text>
</comment>
<protein>
    <submittedName>
        <fullName evidence="1">Uncharacterized protein</fullName>
    </submittedName>
</protein>
<organism evidence="1 2">
    <name type="scientific">Prorocentrum cordatum</name>
    <dbReference type="NCBI Taxonomy" id="2364126"/>
    <lineage>
        <taxon>Eukaryota</taxon>
        <taxon>Sar</taxon>
        <taxon>Alveolata</taxon>
        <taxon>Dinophyceae</taxon>
        <taxon>Prorocentrales</taxon>
        <taxon>Prorocentraceae</taxon>
        <taxon>Prorocentrum</taxon>
    </lineage>
</organism>
<gene>
    <name evidence="1" type="ORF">PCOR1329_LOCUS37359</name>
</gene>
<dbReference type="Proteomes" id="UP001189429">
    <property type="component" value="Unassembled WGS sequence"/>
</dbReference>
<evidence type="ECO:0000313" key="1">
    <source>
        <dbReference type="EMBL" id="CAK0842648.1"/>
    </source>
</evidence>
<feature type="non-terminal residue" evidence="1">
    <location>
        <position position="1"/>
    </location>
</feature>
<proteinExistence type="predicted"/>